<dbReference type="SUPFAM" id="SSF49764">
    <property type="entry name" value="HSP20-like chaperones"/>
    <property type="match status" value="1"/>
</dbReference>
<evidence type="ECO:0000256" key="4">
    <source>
        <dbReference type="SAM" id="MobiDB-lite"/>
    </source>
</evidence>
<dbReference type="PROSITE" id="PS01031">
    <property type="entry name" value="SHSP"/>
    <property type="match status" value="1"/>
</dbReference>
<dbReference type="InterPro" id="IPR044587">
    <property type="entry name" value="HSP21-like"/>
</dbReference>
<sequence length="228" mass="25222">MALRSLSRVLNGSTKKSLLGLTGEGSSIAFVPRSARDSSVRGLAVAARQEAAAEEGTGESLERPNSRGYPVSRRGSGRQLRTIDPLLELWDPFGTNRSVTEMLNAVDRMIDAPFFRSSGAAIPSRMRLPSDLIEDGDSYRLRIDMPGLSKEEVKVTVEDGQLVIKGEHNAEEKSEDRWTSRSYNTRLTLPDHVKVEDVKAELKNGVLRVVMPKCKEDPKKNPIPIEVH</sequence>
<dbReference type="InterPro" id="IPR008978">
    <property type="entry name" value="HSP20-like_chaperone"/>
</dbReference>
<dbReference type="PANTHER" id="PTHR46733:SF4">
    <property type="entry name" value="HEAT SHOCK PROTEIN 21, CHLOROPLASTIC"/>
    <property type="match status" value="1"/>
</dbReference>
<dbReference type="EMBL" id="CM026424">
    <property type="protein sequence ID" value="KAG0579344.1"/>
    <property type="molecule type" value="Genomic_DNA"/>
</dbReference>
<dbReference type="Pfam" id="PF00011">
    <property type="entry name" value="HSP20"/>
    <property type="match status" value="1"/>
</dbReference>
<keyword evidence="7" id="KW-1185">Reference proteome</keyword>
<evidence type="ECO:0000256" key="1">
    <source>
        <dbReference type="ARBA" id="ARBA00023016"/>
    </source>
</evidence>
<proteinExistence type="inferred from homology"/>
<evidence type="ECO:0000313" key="7">
    <source>
        <dbReference type="Proteomes" id="UP000822688"/>
    </source>
</evidence>
<evidence type="ECO:0000256" key="2">
    <source>
        <dbReference type="PROSITE-ProRule" id="PRU00285"/>
    </source>
</evidence>
<comment type="similarity">
    <text evidence="2 3">Belongs to the small heat shock protein (HSP20) family.</text>
</comment>
<accession>A0A8T0I755</accession>
<dbReference type="AlphaFoldDB" id="A0A8T0I755"/>
<keyword evidence="1" id="KW-0346">Stress response</keyword>
<organism evidence="6 7">
    <name type="scientific">Ceratodon purpureus</name>
    <name type="common">Fire moss</name>
    <name type="synonym">Dicranum purpureum</name>
    <dbReference type="NCBI Taxonomy" id="3225"/>
    <lineage>
        <taxon>Eukaryota</taxon>
        <taxon>Viridiplantae</taxon>
        <taxon>Streptophyta</taxon>
        <taxon>Embryophyta</taxon>
        <taxon>Bryophyta</taxon>
        <taxon>Bryophytina</taxon>
        <taxon>Bryopsida</taxon>
        <taxon>Dicranidae</taxon>
        <taxon>Pseudoditrichales</taxon>
        <taxon>Ditrichaceae</taxon>
        <taxon>Ceratodon</taxon>
    </lineage>
</organism>
<dbReference type="InterPro" id="IPR002068">
    <property type="entry name" value="A-crystallin/Hsp20_dom"/>
</dbReference>
<dbReference type="GO" id="GO:0009408">
    <property type="term" value="P:response to heat"/>
    <property type="evidence" value="ECO:0007669"/>
    <property type="project" value="InterPro"/>
</dbReference>
<dbReference type="Proteomes" id="UP000822688">
    <property type="component" value="Chromosome 4"/>
</dbReference>
<feature type="domain" description="SHSP" evidence="5">
    <location>
        <begin position="121"/>
        <end position="228"/>
    </location>
</feature>
<evidence type="ECO:0000259" key="5">
    <source>
        <dbReference type="PROSITE" id="PS01031"/>
    </source>
</evidence>
<comment type="caution">
    <text evidence="6">The sequence shown here is derived from an EMBL/GenBank/DDBJ whole genome shotgun (WGS) entry which is preliminary data.</text>
</comment>
<dbReference type="Gene3D" id="2.60.40.790">
    <property type="match status" value="1"/>
</dbReference>
<gene>
    <name evidence="6" type="ORF">KC19_4G092200</name>
</gene>
<name>A0A8T0I755_CERPU</name>
<dbReference type="EMBL" id="CM026424">
    <property type="protein sequence ID" value="KAG0579345.1"/>
    <property type="molecule type" value="Genomic_DNA"/>
</dbReference>
<reference evidence="6" key="1">
    <citation type="submission" date="2020-06" db="EMBL/GenBank/DDBJ databases">
        <title>WGS assembly of Ceratodon purpureus strain R40.</title>
        <authorList>
            <person name="Carey S.B."/>
            <person name="Jenkins J."/>
            <person name="Shu S."/>
            <person name="Lovell J.T."/>
            <person name="Sreedasyam A."/>
            <person name="Maumus F."/>
            <person name="Tiley G.P."/>
            <person name="Fernandez-Pozo N."/>
            <person name="Barry K."/>
            <person name="Chen C."/>
            <person name="Wang M."/>
            <person name="Lipzen A."/>
            <person name="Daum C."/>
            <person name="Saski C.A."/>
            <person name="Payton A.C."/>
            <person name="Mcbreen J.C."/>
            <person name="Conrad R.E."/>
            <person name="Kollar L.M."/>
            <person name="Olsson S."/>
            <person name="Huttunen S."/>
            <person name="Landis J.B."/>
            <person name="Wickett N.J."/>
            <person name="Johnson M.G."/>
            <person name="Rensing S.A."/>
            <person name="Grimwood J."/>
            <person name="Schmutz J."/>
            <person name="Mcdaniel S.F."/>
        </authorList>
    </citation>
    <scope>NUCLEOTIDE SEQUENCE</scope>
    <source>
        <strain evidence="6">R40</strain>
    </source>
</reference>
<evidence type="ECO:0000313" key="6">
    <source>
        <dbReference type="EMBL" id="KAG0579344.1"/>
    </source>
</evidence>
<dbReference type="PANTHER" id="PTHR46733">
    <property type="entry name" value="26.5 KDA HEAT SHOCK PROTEIN, MITOCHONDRIAL"/>
    <property type="match status" value="1"/>
</dbReference>
<protein>
    <recommendedName>
        <fullName evidence="5">SHSP domain-containing protein</fullName>
    </recommendedName>
</protein>
<feature type="region of interest" description="Disordered" evidence="4">
    <location>
        <begin position="51"/>
        <end position="76"/>
    </location>
</feature>
<evidence type="ECO:0000256" key="3">
    <source>
        <dbReference type="RuleBase" id="RU003616"/>
    </source>
</evidence>
<dbReference type="CDD" id="cd06464">
    <property type="entry name" value="ACD_sHsps-like"/>
    <property type="match status" value="1"/>
</dbReference>